<dbReference type="GO" id="GO:0003677">
    <property type="term" value="F:DNA binding"/>
    <property type="evidence" value="ECO:0007669"/>
    <property type="project" value="InterPro"/>
</dbReference>
<dbReference type="InterPro" id="IPR011856">
    <property type="entry name" value="tRNA_endonuc-like_dom_sf"/>
</dbReference>
<keyword evidence="3" id="KW-0540">Nuclease</keyword>
<dbReference type="SUPFAM" id="SSF52980">
    <property type="entry name" value="Restriction endonuclease-like"/>
    <property type="match status" value="1"/>
</dbReference>
<feature type="compositionally biased region" description="Acidic residues" evidence="1">
    <location>
        <begin position="57"/>
        <end position="77"/>
    </location>
</feature>
<protein>
    <submittedName>
        <fullName evidence="3">Restriction endonuclease</fullName>
    </submittedName>
</protein>
<feature type="domain" description="Restriction endonuclease type IV Mrr" evidence="2">
    <location>
        <begin position="102"/>
        <end position="181"/>
    </location>
</feature>
<organism evidence="3 4">
    <name type="scientific">Varunaivibrio sulfuroxidans</name>
    <dbReference type="NCBI Taxonomy" id="1773489"/>
    <lineage>
        <taxon>Bacteria</taxon>
        <taxon>Pseudomonadati</taxon>
        <taxon>Pseudomonadota</taxon>
        <taxon>Alphaproteobacteria</taxon>
        <taxon>Rhodospirillales</taxon>
        <taxon>Magnetovibrionaceae</taxon>
        <taxon>Varunaivibrio</taxon>
    </lineage>
</organism>
<dbReference type="GO" id="GO:0015666">
    <property type="term" value="F:restriction endodeoxyribonuclease activity"/>
    <property type="evidence" value="ECO:0007669"/>
    <property type="project" value="TreeGrafter"/>
</dbReference>
<dbReference type="InterPro" id="IPR011335">
    <property type="entry name" value="Restrct_endonuc-II-like"/>
</dbReference>
<feature type="compositionally biased region" description="Acidic residues" evidence="1">
    <location>
        <begin position="33"/>
        <end position="49"/>
    </location>
</feature>
<keyword evidence="3" id="KW-0378">Hydrolase</keyword>
<dbReference type="PANTHER" id="PTHR30015:SF7">
    <property type="entry name" value="TYPE IV METHYL-DIRECTED RESTRICTION ENZYME ECOKMRR"/>
    <property type="match status" value="1"/>
</dbReference>
<evidence type="ECO:0000313" key="4">
    <source>
        <dbReference type="Proteomes" id="UP000295304"/>
    </source>
</evidence>
<evidence type="ECO:0000259" key="2">
    <source>
        <dbReference type="Pfam" id="PF04471"/>
    </source>
</evidence>
<dbReference type="InterPro" id="IPR007560">
    <property type="entry name" value="Restrct_endonuc_IV_Mrr"/>
</dbReference>
<feature type="compositionally biased region" description="Acidic residues" evidence="1">
    <location>
        <begin position="1"/>
        <end position="16"/>
    </location>
</feature>
<dbReference type="PANTHER" id="PTHR30015">
    <property type="entry name" value="MRR RESTRICTION SYSTEM PROTEIN"/>
    <property type="match status" value="1"/>
</dbReference>
<reference evidence="3 4" key="1">
    <citation type="submission" date="2019-03" db="EMBL/GenBank/DDBJ databases">
        <title>Genomic Encyclopedia of Type Strains, Phase IV (KMG-IV): sequencing the most valuable type-strain genomes for metagenomic binning, comparative biology and taxonomic classification.</title>
        <authorList>
            <person name="Goeker M."/>
        </authorList>
    </citation>
    <scope>NUCLEOTIDE SEQUENCE [LARGE SCALE GENOMIC DNA]</scope>
    <source>
        <strain evidence="3 4">DSM 101688</strain>
    </source>
</reference>
<dbReference type="GO" id="GO:0009307">
    <property type="term" value="P:DNA restriction-modification system"/>
    <property type="evidence" value="ECO:0007669"/>
    <property type="project" value="InterPro"/>
</dbReference>
<dbReference type="Gene3D" id="3.40.1350.10">
    <property type="match status" value="1"/>
</dbReference>
<gene>
    <name evidence="3" type="ORF">EDD55_107108</name>
</gene>
<name>A0A4R3J714_9PROT</name>
<sequence length="203" mass="21384">MEDEANTPDGTGENDGDLSVSQAADKLAGLLADSEDAAPEEAEGEATPDEDPKTDAPDDSDDEDDAPTDGDDQSDATPDEVLRAAHRKINVSLASDLLDRVREASPQFFEHLIVNLLLAMGYGGTSEDAARALGQSGDNGVDGVVDQDPLGVDQIYVQAKRYAEGNNIGAGDIRDFFGGITLRPRTLALRPDRPPKTLACASC</sequence>
<evidence type="ECO:0000256" key="1">
    <source>
        <dbReference type="SAM" id="MobiDB-lite"/>
    </source>
</evidence>
<keyword evidence="3" id="KW-0255">Endonuclease</keyword>
<accession>A0A4R3J714</accession>
<evidence type="ECO:0000313" key="3">
    <source>
        <dbReference type="EMBL" id="TCS61699.1"/>
    </source>
</evidence>
<dbReference type="AlphaFoldDB" id="A0A4R3J714"/>
<comment type="caution">
    <text evidence="3">The sequence shown here is derived from an EMBL/GenBank/DDBJ whole genome shotgun (WGS) entry which is preliminary data.</text>
</comment>
<proteinExistence type="predicted"/>
<dbReference type="Pfam" id="PF04471">
    <property type="entry name" value="Mrr_cat"/>
    <property type="match status" value="1"/>
</dbReference>
<dbReference type="EMBL" id="SLZW01000007">
    <property type="protein sequence ID" value="TCS61699.1"/>
    <property type="molecule type" value="Genomic_DNA"/>
</dbReference>
<dbReference type="InterPro" id="IPR052906">
    <property type="entry name" value="Type_IV_Methyl-Rstrct_Enzyme"/>
</dbReference>
<keyword evidence="4" id="KW-1185">Reference proteome</keyword>
<feature type="region of interest" description="Disordered" evidence="1">
    <location>
        <begin position="1"/>
        <end position="77"/>
    </location>
</feature>
<dbReference type="Proteomes" id="UP000295304">
    <property type="component" value="Unassembled WGS sequence"/>
</dbReference>